<name>A0ABW8UH07_9LACO</name>
<evidence type="ECO:0000256" key="2">
    <source>
        <dbReference type="SAM" id="SignalP"/>
    </source>
</evidence>
<feature type="compositionally biased region" description="Low complexity" evidence="1">
    <location>
        <begin position="159"/>
        <end position="182"/>
    </location>
</feature>
<keyword evidence="2" id="KW-0732">Signal</keyword>
<comment type="caution">
    <text evidence="3">The sequence shown here is derived from an EMBL/GenBank/DDBJ whole genome shotgun (WGS) entry which is preliminary data.</text>
</comment>
<gene>
    <name evidence="3" type="ORF">ACEN34_06865</name>
</gene>
<evidence type="ECO:0000256" key="1">
    <source>
        <dbReference type="SAM" id="MobiDB-lite"/>
    </source>
</evidence>
<sequence length="460" mass="48380">MRTRMWRRWLNLFALVSLLVGIVGSSVQAATTAARPELILSGASDLKVGTSSELSLTVANVPAETQVAITLPAGLETDVTALNQLNNANSDQFSAQLDATILLITTHDAIPLKLAIPITAVTAGSYQLQARAGTLQSKLQVIATTESSGSVATSETEDSSSSVVVDQPSTSTQSTPDLSSSLESATAARASTAISLKADQSNGTSDFQTSFYYGGDFTLSGTVKDGLTEKLTFVLVAVSVSGNGPALKDRTLGTVNVTAEVSQNWKYVVPDSYLPDYSDSMVGTVYKFRLEARRSTNTDSGNASFNLAYIKGVIGITAPSLINFGEDLNVKETSAITYMGKIPTGDKSLAVEDTRVFPSGVKINGWQLTATLTKQMTGQTTGTVLTDSLHYLNNGADSTLSSAAVTVASLATATPGKTTNISSKWDTKTGLAFKPKPGQPKVEKYAGTVTWTLQETLPNK</sequence>
<accession>A0ABW8UH07</accession>
<feature type="signal peptide" evidence="2">
    <location>
        <begin position="1"/>
        <end position="29"/>
    </location>
</feature>
<feature type="region of interest" description="Disordered" evidence="1">
    <location>
        <begin position="146"/>
        <end position="182"/>
    </location>
</feature>
<protein>
    <submittedName>
        <fullName evidence="3">Cell surface protein</fullName>
    </submittedName>
</protein>
<organism evidence="3 4">
    <name type="scientific">Loigolactobacillus zhaoyuanensis</name>
    <dbReference type="NCBI Taxonomy" id="2486017"/>
    <lineage>
        <taxon>Bacteria</taxon>
        <taxon>Bacillati</taxon>
        <taxon>Bacillota</taxon>
        <taxon>Bacilli</taxon>
        <taxon>Lactobacillales</taxon>
        <taxon>Lactobacillaceae</taxon>
        <taxon>Loigolactobacillus</taxon>
    </lineage>
</organism>
<keyword evidence="4" id="KW-1185">Reference proteome</keyword>
<dbReference type="Proteomes" id="UP001625389">
    <property type="component" value="Unassembled WGS sequence"/>
</dbReference>
<evidence type="ECO:0000313" key="3">
    <source>
        <dbReference type="EMBL" id="MFL2029338.1"/>
    </source>
</evidence>
<reference evidence="3 4" key="1">
    <citation type="submission" date="2024-08" db="EMBL/GenBank/DDBJ databases">
        <authorList>
            <person name="Arias E."/>
        </authorList>
    </citation>
    <scope>NUCLEOTIDE SEQUENCE [LARGE SCALE GENOMIC DNA]</scope>
    <source>
        <strain evidence="3 4">FAM 25317</strain>
    </source>
</reference>
<dbReference type="EMBL" id="JBGQPK010000022">
    <property type="protein sequence ID" value="MFL2029338.1"/>
    <property type="molecule type" value="Genomic_DNA"/>
</dbReference>
<dbReference type="RefSeq" id="WP_407137359.1">
    <property type="nucleotide sequence ID" value="NZ_JBGQPK010000022.1"/>
</dbReference>
<proteinExistence type="predicted"/>
<feature type="chain" id="PRO_5045538427" evidence="2">
    <location>
        <begin position="30"/>
        <end position="460"/>
    </location>
</feature>
<evidence type="ECO:0000313" key="4">
    <source>
        <dbReference type="Proteomes" id="UP001625389"/>
    </source>
</evidence>